<evidence type="ECO:0000256" key="1">
    <source>
        <dbReference type="ARBA" id="ARBA00023002"/>
    </source>
</evidence>
<dbReference type="CDD" id="cd08192">
    <property type="entry name" value="MAR-like"/>
    <property type="match status" value="1"/>
</dbReference>
<dbReference type="Gene3D" id="1.20.1090.10">
    <property type="entry name" value="Dehydroquinate synthase-like - alpha domain"/>
    <property type="match status" value="1"/>
</dbReference>
<feature type="domain" description="Alcohol dehydrogenase iron-type/glycerol dehydrogenase GldA" evidence="2">
    <location>
        <begin position="24"/>
        <end position="187"/>
    </location>
</feature>
<dbReference type="PANTHER" id="PTHR11496:SF97">
    <property type="entry name" value="ALCOHOL DEHYDROGENASE IRON-TYPE_GLYCEROL DEHYDROGENASE GLDA DOMAIN-CONTAINING PROTEIN"/>
    <property type="match status" value="1"/>
</dbReference>
<dbReference type="InterPro" id="IPR001670">
    <property type="entry name" value="ADH_Fe/GldA"/>
</dbReference>
<evidence type="ECO:0000259" key="3">
    <source>
        <dbReference type="Pfam" id="PF25137"/>
    </source>
</evidence>
<name>A0A0F7SMQ9_PHARH</name>
<evidence type="ECO:0000313" key="4">
    <source>
        <dbReference type="EMBL" id="CDZ98734.1"/>
    </source>
</evidence>
<dbReference type="EMBL" id="LN483345">
    <property type="protein sequence ID" value="CDZ98734.1"/>
    <property type="molecule type" value="Genomic_DNA"/>
</dbReference>
<dbReference type="GO" id="GO:0004022">
    <property type="term" value="F:alcohol dehydrogenase (NAD+) activity"/>
    <property type="evidence" value="ECO:0007669"/>
    <property type="project" value="TreeGrafter"/>
</dbReference>
<proteinExistence type="predicted"/>
<dbReference type="Pfam" id="PF25137">
    <property type="entry name" value="ADH_Fe_C"/>
    <property type="match status" value="1"/>
</dbReference>
<dbReference type="GO" id="GO:0005739">
    <property type="term" value="C:mitochondrion"/>
    <property type="evidence" value="ECO:0007669"/>
    <property type="project" value="TreeGrafter"/>
</dbReference>
<dbReference type="SUPFAM" id="SSF56796">
    <property type="entry name" value="Dehydroquinate synthase-like"/>
    <property type="match status" value="1"/>
</dbReference>
<keyword evidence="1" id="KW-0560">Oxidoreductase</keyword>
<dbReference type="Gene3D" id="3.40.50.1970">
    <property type="match status" value="1"/>
</dbReference>
<reference evidence="4" key="1">
    <citation type="submission" date="2014-08" db="EMBL/GenBank/DDBJ databases">
        <authorList>
            <person name="Sharma Rahul"/>
            <person name="Thines Marco"/>
        </authorList>
    </citation>
    <scope>NUCLEOTIDE SEQUENCE</scope>
</reference>
<protein>
    <submittedName>
        <fullName evidence="4">Alcohol dehydrogenase, class IV</fullName>
    </submittedName>
</protein>
<dbReference type="GO" id="GO:0046872">
    <property type="term" value="F:metal ion binding"/>
    <property type="evidence" value="ECO:0007669"/>
    <property type="project" value="InterPro"/>
</dbReference>
<dbReference type="Pfam" id="PF00465">
    <property type="entry name" value="Fe-ADH"/>
    <property type="match status" value="1"/>
</dbReference>
<dbReference type="PROSITE" id="PS00060">
    <property type="entry name" value="ADH_IRON_2"/>
    <property type="match status" value="1"/>
</dbReference>
<organism evidence="4">
    <name type="scientific">Phaffia rhodozyma</name>
    <name type="common">Yeast</name>
    <name type="synonym">Xanthophyllomyces dendrorhous</name>
    <dbReference type="NCBI Taxonomy" id="264483"/>
    <lineage>
        <taxon>Eukaryota</taxon>
        <taxon>Fungi</taxon>
        <taxon>Dikarya</taxon>
        <taxon>Basidiomycota</taxon>
        <taxon>Agaricomycotina</taxon>
        <taxon>Tremellomycetes</taxon>
        <taxon>Cystofilobasidiales</taxon>
        <taxon>Mrakiaceae</taxon>
        <taxon>Phaffia</taxon>
    </lineage>
</organism>
<dbReference type="InterPro" id="IPR039697">
    <property type="entry name" value="Alcohol_dehydrogenase_Fe"/>
</dbReference>
<dbReference type="AlphaFoldDB" id="A0A0F7SMQ9"/>
<dbReference type="PANTHER" id="PTHR11496">
    <property type="entry name" value="ALCOHOL DEHYDROGENASE"/>
    <property type="match status" value="1"/>
</dbReference>
<dbReference type="InterPro" id="IPR018211">
    <property type="entry name" value="ADH_Fe_CS"/>
</dbReference>
<feature type="domain" description="Fe-containing alcohol dehydrogenase-like C-terminal" evidence="3">
    <location>
        <begin position="199"/>
        <end position="387"/>
    </location>
</feature>
<dbReference type="InterPro" id="IPR056798">
    <property type="entry name" value="ADH_Fe_C"/>
</dbReference>
<evidence type="ECO:0000259" key="2">
    <source>
        <dbReference type="Pfam" id="PF00465"/>
    </source>
</evidence>
<sequence length="412" mass="44063">MISTPSSHAASLSGSYTPTQHQNVTYGPSAITKLPELVHLLLPSFPSDKNIRAIIVTGNSLATKTPVIDNVIKLLNDAGIDADVHKGIGQHAPVAGIKEAVKLVKSNVNNILISIGGGSPIDAAKAIAYFLHEEEAADSLDYIPHIAIPTTLSAAEFTSNAGFTGNEGDKIGVNSAYIVPKVVILDPELSLYTPQGLWIASGIRALDHAVETLYRKGAQLPMKNLALVAIKDLFEALPACKKDEKDLDARGRLQIAAWQSLWLNKLSGPAGLSHSLGHKLGARYSIAHGTCSCLTLPSTVTFMARELPTSSWGLTSLASALPFIPANFYPTSSAPDWTQEDSKREAAWKVGKSIEKLVKDLGVEGKKLDEYGVKEVDLRKIAGQALASLSGWEGIPQDGEEIIENQILRPLF</sequence>
<accession>A0A0F7SMQ9</accession>